<evidence type="ECO:0000256" key="5">
    <source>
        <dbReference type="ARBA" id="ARBA00022729"/>
    </source>
</evidence>
<dbReference type="Proteomes" id="UP001230051">
    <property type="component" value="Unassembled WGS sequence"/>
</dbReference>
<feature type="signal peptide" evidence="7">
    <location>
        <begin position="1"/>
        <end position="18"/>
    </location>
</feature>
<feature type="chain" id="PRO_5041972551" description="Interleukin" evidence="7">
    <location>
        <begin position="19"/>
        <end position="125"/>
    </location>
</feature>
<dbReference type="Gene3D" id="1.20.1250.70">
    <property type="entry name" value="Interleukin-15/Interleukin-21"/>
    <property type="match status" value="1"/>
</dbReference>
<evidence type="ECO:0000256" key="3">
    <source>
        <dbReference type="ARBA" id="ARBA00022514"/>
    </source>
</evidence>
<proteinExistence type="inferred from homology"/>
<dbReference type="SUPFAM" id="SSF47266">
    <property type="entry name" value="4-helical cytokines"/>
    <property type="match status" value="1"/>
</dbReference>
<organism evidence="8 9">
    <name type="scientific">Acipenser oxyrinchus oxyrinchus</name>
    <dbReference type="NCBI Taxonomy" id="40147"/>
    <lineage>
        <taxon>Eukaryota</taxon>
        <taxon>Metazoa</taxon>
        <taxon>Chordata</taxon>
        <taxon>Craniata</taxon>
        <taxon>Vertebrata</taxon>
        <taxon>Euteleostomi</taxon>
        <taxon>Actinopterygii</taxon>
        <taxon>Chondrostei</taxon>
        <taxon>Acipenseriformes</taxon>
        <taxon>Acipenseridae</taxon>
        <taxon>Acipenser</taxon>
    </lineage>
</organism>
<keyword evidence="4" id="KW-0964">Secreted</keyword>
<sequence>MKFILCCLVVIATSAVLGAPVKDNSRALLELSKAVKRLQNDHTLKDADLYTPYDVENECLVPALWCFVDNLHKLHVKSRDINIITVRMPKRIHNPACKLCNSFKKTDRHTFLTSMKRHMEQIVQL</sequence>
<reference evidence="8" key="1">
    <citation type="submission" date="2022-02" db="EMBL/GenBank/DDBJ databases">
        <title>Atlantic sturgeon de novo genome assembly.</title>
        <authorList>
            <person name="Stock M."/>
            <person name="Klopp C."/>
            <person name="Guiguen Y."/>
            <person name="Cabau C."/>
            <person name="Parinello H."/>
            <person name="Santidrian Yebra-Pimentel E."/>
            <person name="Kuhl H."/>
            <person name="Dirks R.P."/>
            <person name="Guessner J."/>
            <person name="Wuertz S."/>
            <person name="Du K."/>
            <person name="Schartl M."/>
        </authorList>
    </citation>
    <scope>NUCLEOTIDE SEQUENCE</scope>
    <source>
        <strain evidence="8">STURGEONOMICS-FGT-2020</strain>
        <tissue evidence="8">Whole blood</tissue>
    </source>
</reference>
<dbReference type="GO" id="GO:0005615">
    <property type="term" value="C:extracellular space"/>
    <property type="evidence" value="ECO:0007669"/>
    <property type="project" value="UniProtKB-KW"/>
</dbReference>
<evidence type="ECO:0000256" key="7">
    <source>
        <dbReference type="SAM" id="SignalP"/>
    </source>
</evidence>
<keyword evidence="9" id="KW-1185">Reference proteome</keyword>
<dbReference type="GO" id="GO:0005126">
    <property type="term" value="F:cytokine receptor binding"/>
    <property type="evidence" value="ECO:0007669"/>
    <property type="project" value="InterPro"/>
</dbReference>
<dbReference type="PANTHER" id="PTHR14356">
    <property type="entry name" value="INTERLEUKIN-15-RELATED"/>
    <property type="match status" value="1"/>
</dbReference>
<dbReference type="GO" id="GO:0006955">
    <property type="term" value="P:immune response"/>
    <property type="evidence" value="ECO:0007669"/>
    <property type="project" value="InterPro"/>
</dbReference>
<evidence type="ECO:0008006" key="10">
    <source>
        <dbReference type="Google" id="ProtNLM"/>
    </source>
</evidence>
<dbReference type="EMBL" id="JAGXEW010000002">
    <property type="protein sequence ID" value="KAK1175359.1"/>
    <property type="molecule type" value="Genomic_DNA"/>
</dbReference>
<accession>A0AAD8GJJ0</accession>
<comment type="similarity">
    <text evidence="2">Belongs to the IL-15/IL-21 family.</text>
</comment>
<dbReference type="InterPro" id="IPR003443">
    <property type="entry name" value="IL-15/IL-21_fam"/>
</dbReference>
<protein>
    <recommendedName>
        <fullName evidence="10">Interleukin</fullName>
    </recommendedName>
</protein>
<evidence type="ECO:0000256" key="4">
    <source>
        <dbReference type="ARBA" id="ARBA00022525"/>
    </source>
</evidence>
<keyword evidence="5 7" id="KW-0732">Signal</keyword>
<keyword evidence="3" id="KW-0202">Cytokine</keyword>
<dbReference type="GO" id="GO:0005125">
    <property type="term" value="F:cytokine activity"/>
    <property type="evidence" value="ECO:0007669"/>
    <property type="project" value="UniProtKB-KW"/>
</dbReference>
<evidence type="ECO:0000256" key="6">
    <source>
        <dbReference type="ARBA" id="ARBA00023157"/>
    </source>
</evidence>
<gene>
    <name evidence="8" type="ORF">AOXY_G3057</name>
</gene>
<keyword evidence="6" id="KW-1015">Disulfide bond</keyword>
<comment type="subcellular location">
    <subcellularLocation>
        <location evidence="1">Secreted</location>
    </subcellularLocation>
</comment>
<evidence type="ECO:0000313" key="8">
    <source>
        <dbReference type="EMBL" id="KAK1175359.1"/>
    </source>
</evidence>
<name>A0AAD8GJJ0_ACIOX</name>
<evidence type="ECO:0000313" key="9">
    <source>
        <dbReference type="Proteomes" id="UP001230051"/>
    </source>
</evidence>
<evidence type="ECO:0000256" key="2">
    <source>
        <dbReference type="ARBA" id="ARBA00006050"/>
    </source>
</evidence>
<dbReference type="InterPro" id="IPR009079">
    <property type="entry name" value="4_helix_cytokine-like_core"/>
</dbReference>
<dbReference type="AlphaFoldDB" id="A0AAD8GJJ0"/>
<comment type="caution">
    <text evidence="8">The sequence shown here is derived from an EMBL/GenBank/DDBJ whole genome shotgun (WGS) entry which is preliminary data.</text>
</comment>
<evidence type="ECO:0000256" key="1">
    <source>
        <dbReference type="ARBA" id="ARBA00004613"/>
    </source>
</evidence>